<dbReference type="Gene3D" id="1.20.140.30">
    <property type="entry name" value="MOB kinase activator"/>
    <property type="match status" value="1"/>
</dbReference>
<dbReference type="SUPFAM" id="SSF101152">
    <property type="entry name" value="Mob1/phocein"/>
    <property type="match status" value="1"/>
</dbReference>
<accession>A0A9W8L1H7</accession>
<feature type="binding site" evidence="1">
    <location>
        <position position="278"/>
    </location>
    <ligand>
        <name>Zn(2+)</name>
        <dbReference type="ChEBI" id="CHEBI:29105"/>
    </ligand>
</feature>
<feature type="binding site" evidence="1">
    <location>
        <position position="193"/>
    </location>
    <ligand>
        <name>Zn(2+)</name>
        <dbReference type="ChEBI" id="CHEBI:29105"/>
    </ligand>
</feature>
<evidence type="ECO:0000256" key="1">
    <source>
        <dbReference type="PIRSR" id="PIRSR605301-1"/>
    </source>
</evidence>
<sequence length="330" mass="37124">MATKKADDLAKVQALLAECGLERTAATLLDEAPQIGKKNATVQAFLKPEDVVYADERLKDNTYISKGGFENDFGYKAHMDLIVTRGKGFTKEKNKKKRGSYSGGKITMQSHSIKKLAGIGKPKQAFSSSAAALKNQPPLFLRKNCALAHLVKGSFKGVVQQPKYADLNEWLSINTFEFFNLVNMFYGVVTDFCTINECPTMSAGPGTEYTWTDTQRKTIKLAAPQYIDYVLSQIQTTLDDERMFPTKAGSEFPKDIRATLCVIYRHLFRVLAHIYWSHYVELLNLKIEGHVNSVFAHFISFAKEFDLLDRKDMAPMADLIAFYEQQGIVV</sequence>
<dbReference type="Pfam" id="PF03637">
    <property type="entry name" value="Mob1_phocein"/>
    <property type="match status" value="1"/>
</dbReference>
<dbReference type="InterPro" id="IPR005301">
    <property type="entry name" value="MOB_kinase_act_fam"/>
</dbReference>
<proteinExistence type="predicted"/>
<feature type="domain" description="Srp40 C-terminal" evidence="2">
    <location>
        <begin position="49"/>
        <end position="114"/>
    </location>
</feature>
<evidence type="ECO:0000313" key="4">
    <source>
        <dbReference type="Proteomes" id="UP001151516"/>
    </source>
</evidence>
<dbReference type="InterPro" id="IPR036703">
    <property type="entry name" value="MOB_kinase_act_sf"/>
</dbReference>
<feature type="binding site" evidence="1">
    <location>
        <position position="198"/>
    </location>
    <ligand>
        <name>Zn(2+)</name>
        <dbReference type="ChEBI" id="CHEBI:29105"/>
    </ligand>
</feature>
<dbReference type="PANTHER" id="PTHR22599">
    <property type="entry name" value="MPS ONE BINDER KINASE ACTIVATOR-LIKE MOB"/>
    <property type="match status" value="1"/>
</dbReference>
<dbReference type="EMBL" id="JANBTX010000180">
    <property type="protein sequence ID" value="KAJ2684922.1"/>
    <property type="molecule type" value="Genomic_DNA"/>
</dbReference>
<keyword evidence="1" id="KW-0479">Metal-binding</keyword>
<dbReference type="AlphaFoldDB" id="A0A9W8L1H7"/>
<name>A0A9W8L1H7_9FUNG</name>
<dbReference type="InterPro" id="IPR007718">
    <property type="entry name" value="Srp40_C"/>
</dbReference>
<evidence type="ECO:0000259" key="2">
    <source>
        <dbReference type="Pfam" id="PF05022"/>
    </source>
</evidence>
<dbReference type="Pfam" id="PF05022">
    <property type="entry name" value="SRP40_C"/>
    <property type="match status" value="1"/>
</dbReference>
<comment type="caution">
    <text evidence="3">The sequence shown here is derived from an EMBL/GenBank/DDBJ whole genome shotgun (WGS) entry which is preliminary data.</text>
</comment>
<dbReference type="Proteomes" id="UP001151516">
    <property type="component" value="Unassembled WGS sequence"/>
</dbReference>
<dbReference type="SMART" id="SM01388">
    <property type="entry name" value="Mob1_phocein"/>
    <property type="match status" value="1"/>
</dbReference>
<dbReference type="GO" id="GO:0005730">
    <property type="term" value="C:nucleolus"/>
    <property type="evidence" value="ECO:0007669"/>
    <property type="project" value="UniProtKB-ARBA"/>
</dbReference>
<organism evidence="3 4">
    <name type="scientific">Coemansia spiralis</name>
    <dbReference type="NCBI Taxonomy" id="417178"/>
    <lineage>
        <taxon>Eukaryota</taxon>
        <taxon>Fungi</taxon>
        <taxon>Fungi incertae sedis</taxon>
        <taxon>Zoopagomycota</taxon>
        <taxon>Kickxellomycotina</taxon>
        <taxon>Kickxellomycetes</taxon>
        <taxon>Kickxellales</taxon>
        <taxon>Kickxellaceae</taxon>
        <taxon>Coemansia</taxon>
    </lineage>
</organism>
<reference evidence="3" key="1">
    <citation type="submission" date="2022-07" db="EMBL/GenBank/DDBJ databases">
        <title>Phylogenomic reconstructions and comparative analyses of Kickxellomycotina fungi.</title>
        <authorList>
            <person name="Reynolds N.K."/>
            <person name="Stajich J.E."/>
            <person name="Barry K."/>
            <person name="Grigoriev I.V."/>
            <person name="Crous P."/>
            <person name="Smith M.E."/>
        </authorList>
    </citation>
    <scope>NUCLEOTIDE SEQUENCE</scope>
    <source>
        <strain evidence="3">CBS 109367</strain>
    </source>
</reference>
<gene>
    <name evidence="3" type="primary">MOB2</name>
    <name evidence="3" type="ORF">IWW39_004618</name>
</gene>
<keyword evidence="4" id="KW-1185">Reference proteome</keyword>
<evidence type="ECO:0000313" key="3">
    <source>
        <dbReference type="EMBL" id="KAJ2684922.1"/>
    </source>
</evidence>
<feature type="binding site" evidence="1">
    <location>
        <position position="273"/>
    </location>
    <ligand>
        <name>Zn(2+)</name>
        <dbReference type="ChEBI" id="CHEBI:29105"/>
    </ligand>
</feature>
<protein>
    <submittedName>
        <fullName evidence="3">Maintenance of ploidy protein mob2</fullName>
    </submittedName>
</protein>
<dbReference type="OrthoDB" id="8170117at2759"/>
<keyword evidence="1" id="KW-0862">Zinc</keyword>